<keyword evidence="2" id="KW-1185">Reference proteome</keyword>
<protein>
    <submittedName>
        <fullName evidence="1">Uncharacterized protein</fullName>
    </submittedName>
</protein>
<dbReference type="Proteomes" id="UP001295423">
    <property type="component" value="Unassembled WGS sequence"/>
</dbReference>
<name>A0AAD2GCR5_9STRA</name>
<evidence type="ECO:0000313" key="1">
    <source>
        <dbReference type="EMBL" id="CAJ1968971.1"/>
    </source>
</evidence>
<evidence type="ECO:0000313" key="2">
    <source>
        <dbReference type="Proteomes" id="UP001295423"/>
    </source>
</evidence>
<organism evidence="1 2">
    <name type="scientific">Cylindrotheca closterium</name>
    <dbReference type="NCBI Taxonomy" id="2856"/>
    <lineage>
        <taxon>Eukaryota</taxon>
        <taxon>Sar</taxon>
        <taxon>Stramenopiles</taxon>
        <taxon>Ochrophyta</taxon>
        <taxon>Bacillariophyta</taxon>
        <taxon>Bacillariophyceae</taxon>
        <taxon>Bacillariophycidae</taxon>
        <taxon>Bacillariales</taxon>
        <taxon>Bacillariaceae</taxon>
        <taxon>Cylindrotheca</taxon>
    </lineage>
</organism>
<sequence length="149" mass="16986">MACPLFQGRIPCDMDKKWSLFELTKWLLGDSQGDLEAGKKVAGALNRLEGKELQAQLKDFVSSATHGKKYNLFRDLIQEMKEREAKFDRTVSFVGYEVAAVWDPDGKDCKFCILGKLTYHWMFMGNIPHKFLEGVVKHCSTKEYTGALN</sequence>
<reference evidence="1" key="1">
    <citation type="submission" date="2023-08" db="EMBL/GenBank/DDBJ databases">
        <authorList>
            <person name="Audoor S."/>
            <person name="Bilcke G."/>
        </authorList>
    </citation>
    <scope>NUCLEOTIDE SEQUENCE</scope>
</reference>
<dbReference type="AlphaFoldDB" id="A0AAD2GCR5"/>
<gene>
    <name evidence="1" type="ORF">CYCCA115_LOCUS23486</name>
</gene>
<comment type="caution">
    <text evidence="1">The sequence shown here is derived from an EMBL/GenBank/DDBJ whole genome shotgun (WGS) entry which is preliminary data.</text>
</comment>
<dbReference type="EMBL" id="CAKOGP040002415">
    <property type="protein sequence ID" value="CAJ1968971.1"/>
    <property type="molecule type" value="Genomic_DNA"/>
</dbReference>
<accession>A0AAD2GCR5</accession>
<proteinExistence type="predicted"/>